<accession>A0ABT2EQF1</accession>
<name>A0ABT2EQF1_9BACT</name>
<keyword evidence="2" id="KW-1185">Reference proteome</keyword>
<evidence type="ECO:0000313" key="2">
    <source>
        <dbReference type="Proteomes" id="UP001204798"/>
    </source>
</evidence>
<dbReference type="EMBL" id="JANUCP010000004">
    <property type="protein sequence ID" value="MCS3920147.1"/>
    <property type="molecule type" value="Genomic_DNA"/>
</dbReference>
<comment type="caution">
    <text evidence="1">The sequence shown here is derived from an EMBL/GenBank/DDBJ whole genome shotgun (WGS) entry which is preliminary data.</text>
</comment>
<protein>
    <submittedName>
        <fullName evidence="1">Uncharacterized protein</fullName>
    </submittedName>
</protein>
<sequence>MATIATVAGRIPRTVVREKGHGTGRGNLSEFCQSCDAKLRRRWEGLSEISAQQEPRPPIQKLVRVLLESQGKIEAQKAMMRGE</sequence>
<dbReference type="Proteomes" id="UP001204798">
    <property type="component" value="Unassembled WGS sequence"/>
</dbReference>
<evidence type="ECO:0000313" key="1">
    <source>
        <dbReference type="EMBL" id="MCS3920147.1"/>
    </source>
</evidence>
<organism evidence="1 2">
    <name type="scientific">Candidatus Fervidibacter sacchari</name>
    <dbReference type="NCBI Taxonomy" id="1448929"/>
    <lineage>
        <taxon>Bacteria</taxon>
        <taxon>Candidatus Fervidibacterota</taxon>
        <taxon>Candidatus Fervidibacter</taxon>
    </lineage>
</organism>
<gene>
    <name evidence="1" type="ORF">M2350_002564</name>
</gene>
<reference evidence="1 2" key="1">
    <citation type="submission" date="2022-08" db="EMBL/GenBank/DDBJ databases">
        <title>Bacterial and archaeal communities from various locations to study Microbial Dark Matter (Phase II).</title>
        <authorList>
            <person name="Stepanauskas R."/>
        </authorList>
    </citation>
    <scope>NUCLEOTIDE SEQUENCE [LARGE SCALE GENOMIC DNA]</scope>
    <source>
        <strain evidence="1 2">PD1</strain>
    </source>
</reference>
<proteinExistence type="predicted"/>